<evidence type="ECO:0000313" key="1">
    <source>
        <dbReference type="EMBL" id="CAE6815927.1"/>
    </source>
</evidence>
<dbReference type="RefSeq" id="WP_039810234.1">
    <property type="nucleotide sequence ID" value="NZ_CP062164.1"/>
</dbReference>
<reference evidence="1 2" key="1">
    <citation type="submission" date="2021-02" db="EMBL/GenBank/DDBJ databases">
        <authorList>
            <person name="Pothier F. J."/>
        </authorList>
    </citation>
    <scope>NUCLEOTIDE SEQUENCE [LARGE SCALE GENOMIC DNA]</scope>
    <source>
        <strain evidence="1 2">301</strain>
    </source>
</reference>
<sequence>MTLRYTLKPQQKTQRRVETIHPVKVDLATKTAFDDLARSQGLSSRAALAQLITLHAQLRQPFEPRTPRPWRINAAPDRTAYNAVLPAVQVSPEDGMALLIDANRAGIRMTEAVRQLVVRCVQAGG</sequence>
<dbReference type="Proteomes" id="UP000835287">
    <property type="component" value="Chromosome"/>
</dbReference>
<dbReference type="EMBL" id="HG992338">
    <property type="protein sequence ID" value="CAE6815927.1"/>
    <property type="molecule type" value="Genomic_DNA"/>
</dbReference>
<gene>
    <name evidence="1" type="ORF">XAC301_32470</name>
</gene>
<accession>A0ABM8SKK2</accession>
<protein>
    <recommendedName>
        <fullName evidence="3">Ribbon-helix-helix protein, CopG family</fullName>
    </recommendedName>
</protein>
<organism evidence="1 2">
    <name type="scientific">Xanthomonas arboricola pv. corylina</name>
    <dbReference type="NCBI Taxonomy" id="487821"/>
    <lineage>
        <taxon>Bacteria</taxon>
        <taxon>Pseudomonadati</taxon>
        <taxon>Pseudomonadota</taxon>
        <taxon>Gammaproteobacteria</taxon>
        <taxon>Lysobacterales</taxon>
        <taxon>Lysobacteraceae</taxon>
        <taxon>Xanthomonas</taxon>
    </lineage>
</organism>
<evidence type="ECO:0008006" key="3">
    <source>
        <dbReference type="Google" id="ProtNLM"/>
    </source>
</evidence>
<proteinExistence type="predicted"/>
<dbReference type="EMBL" id="HG992338">
    <property type="protein sequence ID" value="CAE6815907.1"/>
    <property type="molecule type" value="Genomic_DNA"/>
</dbReference>
<evidence type="ECO:0000313" key="2">
    <source>
        <dbReference type="Proteomes" id="UP000835287"/>
    </source>
</evidence>
<name>A0ABM8SKK2_9XANT</name>
<keyword evidence="2" id="KW-1185">Reference proteome</keyword>